<organism evidence="1 2">
    <name type="scientific">Mesorhizobium escarrei</name>
    <dbReference type="NCBI Taxonomy" id="666018"/>
    <lineage>
        <taxon>Bacteria</taxon>
        <taxon>Pseudomonadati</taxon>
        <taxon>Pseudomonadota</taxon>
        <taxon>Alphaproteobacteria</taxon>
        <taxon>Hyphomicrobiales</taxon>
        <taxon>Phyllobacteriaceae</taxon>
        <taxon>Mesorhizobium</taxon>
    </lineage>
</organism>
<proteinExistence type="predicted"/>
<name>A0ABM9EHI8_9HYPH</name>
<evidence type="ECO:0000313" key="1">
    <source>
        <dbReference type="EMBL" id="CAH2408836.1"/>
    </source>
</evidence>
<keyword evidence="2" id="KW-1185">Reference proteome</keyword>
<accession>A0ABM9EHI8</accession>
<dbReference type="Proteomes" id="UP001153050">
    <property type="component" value="Unassembled WGS sequence"/>
</dbReference>
<evidence type="ECO:0000313" key="2">
    <source>
        <dbReference type="Proteomes" id="UP001153050"/>
    </source>
</evidence>
<comment type="caution">
    <text evidence="1">The sequence shown here is derived from an EMBL/GenBank/DDBJ whole genome shotgun (WGS) entry which is preliminary data.</text>
</comment>
<gene>
    <name evidence="1" type="ORF">MES5069_720013</name>
</gene>
<sequence length="73" mass="8024">MQPISQPRRYGAPLWMAAIKQKCRGAASLRPARETSGQGRWSQCYSIAAGAEKGVDRVDSFPFVVPLSMLGVW</sequence>
<dbReference type="EMBL" id="CAKXZT010000171">
    <property type="protein sequence ID" value="CAH2408836.1"/>
    <property type="molecule type" value="Genomic_DNA"/>
</dbReference>
<reference evidence="1 2" key="1">
    <citation type="submission" date="2022-03" db="EMBL/GenBank/DDBJ databases">
        <authorList>
            <person name="Brunel B."/>
        </authorList>
    </citation>
    <scope>NUCLEOTIDE SEQUENCE [LARGE SCALE GENOMIC DNA]</scope>
    <source>
        <strain evidence="1">STM5069sample</strain>
    </source>
</reference>
<protein>
    <submittedName>
        <fullName evidence="1">Uncharacterized protein</fullName>
    </submittedName>
</protein>